<evidence type="ECO:0000259" key="6">
    <source>
        <dbReference type="PROSITE" id="PS51352"/>
    </source>
</evidence>
<dbReference type="GO" id="GO:0046872">
    <property type="term" value="F:metal ion binding"/>
    <property type="evidence" value="ECO:0007669"/>
    <property type="project" value="UniProtKB-KW"/>
</dbReference>
<evidence type="ECO:0000313" key="7">
    <source>
        <dbReference type="EMBL" id="HHJ63871.1"/>
    </source>
</evidence>
<reference evidence="7" key="1">
    <citation type="journal article" date="2020" name="mSystems">
        <title>Genome- and Community-Level Interaction Insights into Carbon Utilization and Element Cycling Functions of Hydrothermarchaeota in Hydrothermal Sediment.</title>
        <authorList>
            <person name="Zhou Z."/>
            <person name="Liu Y."/>
            <person name="Xu W."/>
            <person name="Pan J."/>
            <person name="Luo Z.H."/>
            <person name="Li M."/>
        </authorList>
    </citation>
    <scope>NUCLEOTIDE SEQUENCE [LARGE SCALE GENOMIC DNA]</scope>
    <source>
        <strain evidence="7">HyVt-501</strain>
    </source>
</reference>
<dbReference type="EMBL" id="DRNB01000115">
    <property type="protein sequence ID" value="HHJ63871.1"/>
    <property type="molecule type" value="Genomic_DNA"/>
</dbReference>
<organism evidence="7">
    <name type="scientific">Aquifex aeolicus</name>
    <dbReference type="NCBI Taxonomy" id="63363"/>
    <lineage>
        <taxon>Bacteria</taxon>
        <taxon>Pseudomonadati</taxon>
        <taxon>Aquificota</taxon>
        <taxon>Aquificia</taxon>
        <taxon>Aquificales</taxon>
        <taxon>Aquificaceae</taxon>
        <taxon>Aquifex</taxon>
    </lineage>
</organism>
<keyword evidence="5" id="KW-0472">Membrane</keyword>
<keyword evidence="4" id="KW-1015">Disulfide bond</keyword>
<dbReference type="InterPro" id="IPR013766">
    <property type="entry name" value="Thioredoxin_domain"/>
</dbReference>
<evidence type="ECO:0000256" key="3">
    <source>
        <dbReference type="PIRSR" id="PIRSR603782-1"/>
    </source>
</evidence>
<dbReference type="CDD" id="cd02968">
    <property type="entry name" value="SCO"/>
    <property type="match status" value="1"/>
</dbReference>
<dbReference type="PROSITE" id="PS51352">
    <property type="entry name" value="THIOREDOXIN_2"/>
    <property type="match status" value="1"/>
</dbReference>
<dbReference type="PANTHER" id="PTHR12151:SF8">
    <property type="entry name" value="THIOREDOXIN DOMAIN-CONTAINING PROTEIN"/>
    <property type="match status" value="1"/>
</dbReference>
<feature type="transmembrane region" description="Helical" evidence="5">
    <location>
        <begin position="236"/>
        <end position="259"/>
    </location>
</feature>
<dbReference type="AlphaFoldDB" id="A0A7C5L5B9"/>
<dbReference type="Proteomes" id="UP000885792">
    <property type="component" value="Unassembled WGS sequence"/>
</dbReference>
<dbReference type="SUPFAM" id="SSF52833">
    <property type="entry name" value="Thioredoxin-like"/>
    <property type="match status" value="1"/>
</dbReference>
<keyword evidence="5" id="KW-1133">Transmembrane helix</keyword>
<evidence type="ECO:0000256" key="5">
    <source>
        <dbReference type="SAM" id="Phobius"/>
    </source>
</evidence>
<dbReference type="Pfam" id="PF02630">
    <property type="entry name" value="SCO1-SenC"/>
    <property type="match status" value="1"/>
</dbReference>
<gene>
    <name evidence="7" type="ORF">ENJ61_03095</name>
</gene>
<evidence type="ECO:0000256" key="2">
    <source>
        <dbReference type="ARBA" id="ARBA00023008"/>
    </source>
</evidence>
<name>A0A7C5L5B9_AQUAO</name>
<comment type="similarity">
    <text evidence="1">Belongs to the SCO1/2 family.</text>
</comment>
<protein>
    <submittedName>
        <fullName evidence="7">SCO family protein</fullName>
    </submittedName>
</protein>
<feature type="disulfide bond" description="Redox-active" evidence="4">
    <location>
        <begin position="80"/>
        <end position="84"/>
    </location>
</feature>
<dbReference type="InterPro" id="IPR036249">
    <property type="entry name" value="Thioredoxin-like_sf"/>
</dbReference>
<keyword evidence="3" id="KW-0479">Metal-binding</keyword>
<dbReference type="PANTHER" id="PTHR12151">
    <property type="entry name" value="ELECTRON TRANSPORT PROTIN SCO1/SENC FAMILY MEMBER"/>
    <property type="match status" value="1"/>
</dbReference>
<evidence type="ECO:0000256" key="1">
    <source>
        <dbReference type="ARBA" id="ARBA00010996"/>
    </source>
</evidence>
<dbReference type="Gene3D" id="3.40.30.10">
    <property type="entry name" value="Glutaredoxin"/>
    <property type="match status" value="1"/>
</dbReference>
<accession>A0A7C5L5B9</accession>
<proteinExistence type="inferred from homology"/>
<dbReference type="InterPro" id="IPR003782">
    <property type="entry name" value="SCO1/SenC"/>
</dbReference>
<evidence type="ECO:0000256" key="4">
    <source>
        <dbReference type="PIRSR" id="PIRSR603782-2"/>
    </source>
</evidence>
<feature type="domain" description="Thioredoxin" evidence="6">
    <location>
        <begin position="37"/>
        <end position="204"/>
    </location>
</feature>
<keyword evidence="2 3" id="KW-0186">Copper</keyword>
<keyword evidence="5" id="KW-0812">Transmembrane</keyword>
<feature type="binding site" evidence="3">
    <location>
        <position position="80"/>
    </location>
    <ligand>
        <name>Cu cation</name>
        <dbReference type="ChEBI" id="CHEBI:23378"/>
    </ligand>
</feature>
<sequence length="263" mass="29702">MGILLFLLTVTSLIFGSAVGTRGVFKEDFFDPALLKIDESRFLGNFVLNGDVILEDGRRVKLYDLLEGKPTILLFSYYTCEGSCPVRIDKLNELIHRSESLRNRDFRVLVLSFDRKDTLEDLKRFKEGHGPFTHHWIFGIIPPEEVEAVTGSVGFRFFYSERDKTFVHANVYIFIAEDGRITRYLYGVNPKERDVRIALAETEGGRVSANSIVDLALLVCYTYDPSRSSFVINPTILFGGIGFAALGSVVLIAFAGRLLRREV</sequence>
<comment type="caution">
    <text evidence="7">The sequence shown here is derived from an EMBL/GenBank/DDBJ whole genome shotgun (WGS) entry which is preliminary data.</text>
</comment>
<feature type="binding site" evidence="3">
    <location>
        <position position="84"/>
    </location>
    <ligand>
        <name>Cu cation</name>
        <dbReference type="ChEBI" id="CHEBI:23378"/>
    </ligand>
</feature>